<feature type="compositionally biased region" description="Basic and acidic residues" evidence="1">
    <location>
        <begin position="281"/>
        <end position="305"/>
    </location>
</feature>
<name>A0AA38W3K2_9ASTR</name>
<feature type="compositionally biased region" description="Gly residues" evidence="1">
    <location>
        <begin position="109"/>
        <end position="120"/>
    </location>
</feature>
<feature type="region of interest" description="Disordered" evidence="1">
    <location>
        <begin position="236"/>
        <end position="305"/>
    </location>
</feature>
<feature type="compositionally biased region" description="Gly residues" evidence="1">
    <location>
        <begin position="240"/>
        <end position="249"/>
    </location>
</feature>
<organism evidence="2 3">
    <name type="scientific">Centaurea solstitialis</name>
    <name type="common">yellow star-thistle</name>
    <dbReference type="NCBI Taxonomy" id="347529"/>
    <lineage>
        <taxon>Eukaryota</taxon>
        <taxon>Viridiplantae</taxon>
        <taxon>Streptophyta</taxon>
        <taxon>Embryophyta</taxon>
        <taxon>Tracheophyta</taxon>
        <taxon>Spermatophyta</taxon>
        <taxon>Magnoliopsida</taxon>
        <taxon>eudicotyledons</taxon>
        <taxon>Gunneridae</taxon>
        <taxon>Pentapetalae</taxon>
        <taxon>asterids</taxon>
        <taxon>campanulids</taxon>
        <taxon>Asterales</taxon>
        <taxon>Asteraceae</taxon>
        <taxon>Carduoideae</taxon>
        <taxon>Cardueae</taxon>
        <taxon>Centaureinae</taxon>
        <taxon>Centaurea</taxon>
    </lineage>
</organism>
<dbReference type="EMBL" id="JARYMX010000006">
    <property type="protein sequence ID" value="KAJ9545237.1"/>
    <property type="molecule type" value="Genomic_DNA"/>
</dbReference>
<gene>
    <name evidence="2" type="ORF">OSB04_024944</name>
</gene>
<reference evidence="2" key="1">
    <citation type="submission" date="2023-03" db="EMBL/GenBank/DDBJ databases">
        <title>Chromosome-scale reference genome and RAD-based genetic map of yellow starthistle (Centaurea solstitialis) reveal putative structural variation and QTLs associated with invader traits.</title>
        <authorList>
            <person name="Reatini B."/>
            <person name="Cang F.A."/>
            <person name="Jiang Q."/>
            <person name="Mckibben M.T.W."/>
            <person name="Barker M.S."/>
            <person name="Rieseberg L.H."/>
            <person name="Dlugosch K.M."/>
        </authorList>
    </citation>
    <scope>NUCLEOTIDE SEQUENCE</scope>
    <source>
        <strain evidence="2">CAN-66</strain>
        <tissue evidence="2">Leaf</tissue>
    </source>
</reference>
<proteinExistence type="predicted"/>
<evidence type="ECO:0000256" key="1">
    <source>
        <dbReference type="SAM" id="MobiDB-lite"/>
    </source>
</evidence>
<dbReference type="Proteomes" id="UP001172457">
    <property type="component" value="Chromosome 6"/>
</dbReference>
<feature type="region of interest" description="Disordered" evidence="1">
    <location>
        <begin position="104"/>
        <end position="131"/>
    </location>
</feature>
<keyword evidence="3" id="KW-1185">Reference proteome</keyword>
<comment type="caution">
    <text evidence="2">The sequence shown here is derived from an EMBL/GenBank/DDBJ whole genome shotgun (WGS) entry which is preliminary data.</text>
</comment>
<feature type="compositionally biased region" description="Acidic residues" evidence="1">
    <location>
        <begin position="271"/>
        <end position="280"/>
    </location>
</feature>
<feature type="compositionally biased region" description="Gly residues" evidence="1">
    <location>
        <begin position="181"/>
        <end position="200"/>
    </location>
</feature>
<evidence type="ECO:0000313" key="3">
    <source>
        <dbReference type="Proteomes" id="UP001172457"/>
    </source>
</evidence>
<feature type="region of interest" description="Disordered" evidence="1">
    <location>
        <begin position="171"/>
        <end position="200"/>
    </location>
</feature>
<sequence>MYNKSYPTHQSLFLRIETRRISMGEFRKGVEILENAFSQLKKRLVEHLHCEGDKKKKKVQKEEMMEDGMIDLPNLAFDEKIGNKRVRDDHGEVETNIGRLEKRPSGIFGVNGGGDGGGDGVNREEEGGGDGGGIIETFISNVFHKNESGIEAEEGGVKDQVNTDVFDFEVEDKSEDLGTNGSTGDGGDGGDGGGGGGGGGIINTLISNMFNHNVSGDGDGDQGKSDLSNEVVEKTEELRGTGGDGGGGWTVDNFISNVIHPNGNGRAEEPQNGDDETETLDAEKLTKKNDSTSEPPNKERNNQLN</sequence>
<evidence type="ECO:0000313" key="2">
    <source>
        <dbReference type="EMBL" id="KAJ9545237.1"/>
    </source>
</evidence>
<protein>
    <submittedName>
        <fullName evidence="2">Uncharacterized protein</fullName>
    </submittedName>
</protein>
<dbReference type="AlphaFoldDB" id="A0AA38W3K2"/>
<accession>A0AA38W3K2</accession>